<evidence type="ECO:0000256" key="1">
    <source>
        <dbReference type="SAM" id="Phobius"/>
    </source>
</evidence>
<evidence type="ECO:0000313" key="3">
    <source>
        <dbReference type="Proteomes" id="UP000267251"/>
    </source>
</evidence>
<feature type="transmembrane region" description="Helical" evidence="1">
    <location>
        <begin position="172"/>
        <end position="193"/>
    </location>
</feature>
<evidence type="ECO:0000313" key="2">
    <source>
        <dbReference type="EMBL" id="RKP12383.1"/>
    </source>
</evidence>
<dbReference type="GO" id="GO:0008137">
    <property type="term" value="F:NADH dehydrogenase (ubiquinone) activity"/>
    <property type="evidence" value="ECO:0007669"/>
    <property type="project" value="InterPro"/>
</dbReference>
<gene>
    <name evidence="2" type="ORF">BJ684DRAFT_11557</name>
</gene>
<dbReference type="PANTHER" id="PTHR33269">
    <property type="entry name" value="NADH-UBIQUINONE OXIDOREDUCTASE CHAIN 6"/>
    <property type="match status" value="1"/>
</dbReference>
<dbReference type="AlphaFoldDB" id="A0A4P9Y0W3"/>
<dbReference type="Proteomes" id="UP000267251">
    <property type="component" value="Unassembled WGS sequence"/>
</dbReference>
<keyword evidence="2" id="KW-0830">Ubiquinone</keyword>
<sequence length="201" mass="22577">MNIIRIILDLLSIGAIISAILTITSKNPVNSVIGLISVFVHSSTYLIILSLNFIGLSYLIIYVGAISILFLFVVMMMNIKYIELTEVAQEYTQNLPLSLIIGSLFILESFSSILIPFNNFIAYVEIWNNSLKETNTSFNIIDNKNLSMVDSYKIEDFIHIESLGHTLYTFGLLWFILGSCILLLAMVGPIALCHTPKYNLK</sequence>
<keyword evidence="1" id="KW-0812">Transmembrane</keyword>
<dbReference type="OrthoDB" id="10050457at2759"/>
<protein>
    <submittedName>
        <fullName evidence="2">NADH:ubiquinone/plastoquinone oxidoreductase</fullName>
    </submittedName>
</protein>
<reference evidence="3" key="1">
    <citation type="journal article" date="2018" name="Nat. Microbiol.">
        <title>Leveraging single-cell genomics to expand the fungal tree of life.</title>
        <authorList>
            <person name="Ahrendt S.R."/>
            <person name="Quandt C.A."/>
            <person name="Ciobanu D."/>
            <person name="Clum A."/>
            <person name="Salamov A."/>
            <person name="Andreopoulos B."/>
            <person name="Cheng J.F."/>
            <person name="Woyke T."/>
            <person name="Pelin A."/>
            <person name="Henrissat B."/>
            <person name="Reynolds N.K."/>
            <person name="Benny G.L."/>
            <person name="Smith M.E."/>
            <person name="James T.Y."/>
            <person name="Grigoriev I.V."/>
        </authorList>
    </citation>
    <scope>NUCLEOTIDE SEQUENCE [LARGE SCALE GENOMIC DNA]</scope>
</reference>
<feature type="transmembrane region" description="Helical" evidence="1">
    <location>
        <begin position="60"/>
        <end position="82"/>
    </location>
</feature>
<dbReference type="PANTHER" id="PTHR33269:SF17">
    <property type="entry name" value="NADH-UBIQUINONE OXIDOREDUCTASE CHAIN 6"/>
    <property type="match status" value="1"/>
</dbReference>
<feature type="transmembrane region" description="Helical" evidence="1">
    <location>
        <begin position="32"/>
        <end position="54"/>
    </location>
</feature>
<proteinExistence type="predicted"/>
<dbReference type="Pfam" id="PF00499">
    <property type="entry name" value="Oxidored_q3"/>
    <property type="match status" value="1"/>
</dbReference>
<dbReference type="InterPro" id="IPR001457">
    <property type="entry name" value="NADH_UbQ/plastoQ_OxRdtase_su6"/>
</dbReference>
<name>A0A4P9Y0W3_9FUNG</name>
<keyword evidence="1" id="KW-1133">Transmembrane helix</keyword>
<organism evidence="2 3">
    <name type="scientific">Piptocephalis cylindrospora</name>
    <dbReference type="NCBI Taxonomy" id="1907219"/>
    <lineage>
        <taxon>Eukaryota</taxon>
        <taxon>Fungi</taxon>
        <taxon>Fungi incertae sedis</taxon>
        <taxon>Zoopagomycota</taxon>
        <taxon>Zoopagomycotina</taxon>
        <taxon>Zoopagomycetes</taxon>
        <taxon>Zoopagales</taxon>
        <taxon>Piptocephalidaceae</taxon>
        <taxon>Piptocephalis</taxon>
    </lineage>
</organism>
<keyword evidence="1" id="KW-0472">Membrane</keyword>
<accession>A0A4P9Y0W3</accession>
<dbReference type="Gene3D" id="1.20.120.1200">
    <property type="entry name" value="NADH-ubiquinone/plastoquinone oxidoreductase chain 6, subunit NuoJ"/>
    <property type="match status" value="1"/>
</dbReference>
<dbReference type="EMBL" id="KZ988352">
    <property type="protein sequence ID" value="RKP12383.1"/>
    <property type="molecule type" value="Genomic_DNA"/>
</dbReference>
<feature type="transmembrane region" description="Helical" evidence="1">
    <location>
        <begin position="94"/>
        <end position="117"/>
    </location>
</feature>
<dbReference type="InterPro" id="IPR042106">
    <property type="entry name" value="Nuo/plastoQ_OxRdtase_6_NuoJ"/>
</dbReference>
<feature type="transmembrane region" description="Helical" evidence="1">
    <location>
        <begin position="6"/>
        <end position="25"/>
    </location>
</feature>
<keyword evidence="3" id="KW-1185">Reference proteome</keyword>